<reference evidence="1" key="1">
    <citation type="submission" date="2016-07" db="EMBL/GenBank/DDBJ databases">
        <authorList>
            <person name="Bretaudeau A."/>
        </authorList>
    </citation>
    <scope>NUCLEOTIDE SEQUENCE</scope>
    <source>
        <strain evidence="1">Rice</strain>
        <tissue evidence="1">Whole body</tissue>
    </source>
</reference>
<accession>A0A2H1WVH8</accession>
<dbReference type="AlphaFoldDB" id="A0A2H1WVH8"/>
<protein>
    <submittedName>
        <fullName evidence="1">SFRICE_018704</fullName>
    </submittedName>
</protein>
<organism evidence="1">
    <name type="scientific">Spodoptera frugiperda</name>
    <name type="common">Fall armyworm</name>
    <dbReference type="NCBI Taxonomy" id="7108"/>
    <lineage>
        <taxon>Eukaryota</taxon>
        <taxon>Metazoa</taxon>
        <taxon>Ecdysozoa</taxon>
        <taxon>Arthropoda</taxon>
        <taxon>Hexapoda</taxon>
        <taxon>Insecta</taxon>
        <taxon>Pterygota</taxon>
        <taxon>Neoptera</taxon>
        <taxon>Endopterygota</taxon>
        <taxon>Lepidoptera</taxon>
        <taxon>Glossata</taxon>
        <taxon>Ditrysia</taxon>
        <taxon>Noctuoidea</taxon>
        <taxon>Noctuidae</taxon>
        <taxon>Amphipyrinae</taxon>
        <taxon>Spodoptera</taxon>
    </lineage>
</organism>
<dbReference type="EMBL" id="ODYU01011368">
    <property type="protein sequence ID" value="SOQ57070.1"/>
    <property type="molecule type" value="Genomic_DNA"/>
</dbReference>
<proteinExistence type="predicted"/>
<evidence type="ECO:0000313" key="1">
    <source>
        <dbReference type="EMBL" id="SOQ57070.1"/>
    </source>
</evidence>
<name>A0A2H1WVH8_SPOFR</name>
<sequence length="139" mass="14895">MVSGDAAYGGARLPISNLFTRALKTPRLYPSGNTDLSVDNIACVIAISVFRRSCKHIRLHGSCGSWTTGSRFDSRLNNSLCDLTNCCFGSGCHVYVNFHLMTSPAISEARGSVRLLLTKNHPVPTPACRAGAPASHAFL</sequence>
<gene>
    <name evidence="1" type="ORF">SFRICE_018704</name>
</gene>